<name>A0AAW2XXE3_9LAMI</name>
<proteinExistence type="predicted"/>
<reference evidence="1" key="2">
    <citation type="journal article" date="2024" name="Plant">
        <title>Genomic evolution and insights into agronomic trait innovations of Sesamum species.</title>
        <authorList>
            <person name="Miao H."/>
            <person name="Wang L."/>
            <person name="Qu L."/>
            <person name="Liu H."/>
            <person name="Sun Y."/>
            <person name="Le M."/>
            <person name="Wang Q."/>
            <person name="Wei S."/>
            <person name="Zheng Y."/>
            <person name="Lin W."/>
            <person name="Duan Y."/>
            <person name="Cao H."/>
            <person name="Xiong S."/>
            <person name="Wang X."/>
            <person name="Wei L."/>
            <person name="Li C."/>
            <person name="Ma Q."/>
            <person name="Ju M."/>
            <person name="Zhao R."/>
            <person name="Li G."/>
            <person name="Mu C."/>
            <person name="Tian Q."/>
            <person name="Mei H."/>
            <person name="Zhang T."/>
            <person name="Gao T."/>
            <person name="Zhang H."/>
        </authorList>
    </citation>
    <scope>NUCLEOTIDE SEQUENCE</scope>
    <source>
        <strain evidence="1">KEN1</strain>
    </source>
</reference>
<comment type="caution">
    <text evidence="1">The sequence shown here is derived from an EMBL/GenBank/DDBJ whole genome shotgun (WGS) entry which is preliminary data.</text>
</comment>
<protein>
    <submittedName>
        <fullName evidence="1">Uncharacterized protein</fullName>
    </submittedName>
</protein>
<accession>A0AAW2XXE3</accession>
<reference evidence="1" key="1">
    <citation type="submission" date="2020-06" db="EMBL/GenBank/DDBJ databases">
        <authorList>
            <person name="Li T."/>
            <person name="Hu X."/>
            <person name="Zhang T."/>
            <person name="Song X."/>
            <person name="Zhang H."/>
            <person name="Dai N."/>
            <person name="Sheng W."/>
            <person name="Hou X."/>
            <person name="Wei L."/>
        </authorList>
    </citation>
    <scope>NUCLEOTIDE SEQUENCE</scope>
    <source>
        <strain evidence="1">KEN1</strain>
        <tissue evidence="1">Leaf</tissue>
    </source>
</reference>
<organism evidence="1">
    <name type="scientific">Sesamum latifolium</name>
    <dbReference type="NCBI Taxonomy" id="2727402"/>
    <lineage>
        <taxon>Eukaryota</taxon>
        <taxon>Viridiplantae</taxon>
        <taxon>Streptophyta</taxon>
        <taxon>Embryophyta</taxon>
        <taxon>Tracheophyta</taxon>
        <taxon>Spermatophyta</taxon>
        <taxon>Magnoliopsida</taxon>
        <taxon>eudicotyledons</taxon>
        <taxon>Gunneridae</taxon>
        <taxon>Pentapetalae</taxon>
        <taxon>asterids</taxon>
        <taxon>lamiids</taxon>
        <taxon>Lamiales</taxon>
        <taxon>Pedaliaceae</taxon>
        <taxon>Sesamum</taxon>
    </lineage>
</organism>
<evidence type="ECO:0000313" key="1">
    <source>
        <dbReference type="EMBL" id="KAL0458832.1"/>
    </source>
</evidence>
<dbReference type="EMBL" id="JACGWN010000002">
    <property type="protein sequence ID" value="KAL0458832.1"/>
    <property type="molecule type" value="Genomic_DNA"/>
</dbReference>
<gene>
    <name evidence="1" type="ORF">Slati_0510400</name>
</gene>
<sequence>MITVNLETLPECPPTGKKCIKTGGCCLCTSEQEDAYHEFFGCTFTFARLVWAFSKLPWEAVSCYRRGRCAKLQRDAFGTP</sequence>
<dbReference type="AlphaFoldDB" id="A0AAW2XXE3"/>